<keyword evidence="2 6" id="KW-0963">Cytoplasm</keyword>
<dbReference type="PANTHER" id="PTHR34137">
    <property type="entry name" value="EXODEOXYRIBONUCLEASE 7 SMALL SUBUNIT"/>
    <property type="match status" value="1"/>
</dbReference>
<dbReference type="SUPFAM" id="SSF116842">
    <property type="entry name" value="XseB-like"/>
    <property type="match status" value="1"/>
</dbReference>
<dbReference type="OrthoDB" id="5523157at2"/>
<dbReference type="RefSeq" id="WP_073614935.1">
    <property type="nucleotide sequence ID" value="NZ_FRFE01000019.1"/>
</dbReference>
<dbReference type="GO" id="GO:0005829">
    <property type="term" value="C:cytosol"/>
    <property type="evidence" value="ECO:0007669"/>
    <property type="project" value="TreeGrafter"/>
</dbReference>
<keyword evidence="4 6" id="KW-0378">Hydrolase</keyword>
<keyword evidence="5 6" id="KW-0269">Exonuclease</keyword>
<dbReference type="HAMAP" id="MF_00337">
    <property type="entry name" value="Exonuc_7_S"/>
    <property type="match status" value="1"/>
</dbReference>
<gene>
    <name evidence="6" type="primary">xseB</name>
    <name evidence="8" type="ORF">SAMN02745220_03471</name>
</gene>
<dbReference type="EMBL" id="FRFE01000019">
    <property type="protein sequence ID" value="SHO50465.1"/>
    <property type="molecule type" value="Genomic_DNA"/>
</dbReference>
<dbReference type="STRING" id="1121416.SAMN02745220_03471"/>
<keyword evidence="7" id="KW-0175">Coiled coil</keyword>
<sequence length="82" mass="9407">MAKKTFEAALARLEEITQELEEGDLSLDKSLKKFDEGVQLARFCNEQLEEARAKVELLLEKNGEIEAVPFAEEEREHQDLSE</sequence>
<dbReference type="AlphaFoldDB" id="A0A1M7YCW6"/>
<evidence type="ECO:0000256" key="1">
    <source>
        <dbReference type="ARBA" id="ARBA00009998"/>
    </source>
</evidence>
<comment type="subcellular location">
    <subcellularLocation>
        <location evidence="6">Cytoplasm</location>
    </subcellularLocation>
</comment>
<dbReference type="Pfam" id="PF02609">
    <property type="entry name" value="Exonuc_VII_S"/>
    <property type="match status" value="1"/>
</dbReference>
<evidence type="ECO:0000256" key="5">
    <source>
        <dbReference type="ARBA" id="ARBA00022839"/>
    </source>
</evidence>
<comment type="similarity">
    <text evidence="1 6">Belongs to the XseB family.</text>
</comment>
<dbReference type="GO" id="GO:0008855">
    <property type="term" value="F:exodeoxyribonuclease VII activity"/>
    <property type="evidence" value="ECO:0007669"/>
    <property type="project" value="UniProtKB-UniRule"/>
</dbReference>
<evidence type="ECO:0000256" key="6">
    <source>
        <dbReference type="HAMAP-Rule" id="MF_00337"/>
    </source>
</evidence>
<keyword evidence="3 6" id="KW-0540">Nuclease</keyword>
<evidence type="ECO:0000256" key="2">
    <source>
        <dbReference type="ARBA" id="ARBA00022490"/>
    </source>
</evidence>
<protein>
    <recommendedName>
        <fullName evidence="6">Exodeoxyribonuclease 7 small subunit</fullName>
        <ecNumber evidence="6">3.1.11.6</ecNumber>
    </recommendedName>
    <alternativeName>
        <fullName evidence="6">Exodeoxyribonuclease VII small subunit</fullName>
        <shortName evidence="6">Exonuclease VII small subunit</shortName>
    </alternativeName>
</protein>
<dbReference type="PIRSF" id="PIRSF006488">
    <property type="entry name" value="Exonuc_VII_S"/>
    <property type="match status" value="1"/>
</dbReference>
<dbReference type="NCBIfam" id="TIGR01280">
    <property type="entry name" value="xseB"/>
    <property type="match status" value="1"/>
</dbReference>
<evidence type="ECO:0000313" key="8">
    <source>
        <dbReference type="EMBL" id="SHO50465.1"/>
    </source>
</evidence>
<dbReference type="InterPro" id="IPR003761">
    <property type="entry name" value="Exonuc_VII_S"/>
</dbReference>
<reference evidence="8 9" key="1">
    <citation type="submission" date="2016-12" db="EMBL/GenBank/DDBJ databases">
        <authorList>
            <person name="Song W.-J."/>
            <person name="Kurnit D.M."/>
        </authorList>
    </citation>
    <scope>NUCLEOTIDE SEQUENCE [LARGE SCALE GENOMIC DNA]</scope>
    <source>
        <strain evidence="8 9">DSM 18488</strain>
    </source>
</reference>
<accession>A0A1M7YCW6</accession>
<evidence type="ECO:0000313" key="9">
    <source>
        <dbReference type="Proteomes" id="UP000184603"/>
    </source>
</evidence>
<organism evidence="8 9">
    <name type="scientific">Desulfopila aestuarii DSM 18488</name>
    <dbReference type="NCBI Taxonomy" id="1121416"/>
    <lineage>
        <taxon>Bacteria</taxon>
        <taxon>Pseudomonadati</taxon>
        <taxon>Thermodesulfobacteriota</taxon>
        <taxon>Desulfobulbia</taxon>
        <taxon>Desulfobulbales</taxon>
        <taxon>Desulfocapsaceae</taxon>
        <taxon>Desulfopila</taxon>
    </lineage>
</organism>
<dbReference type="GO" id="GO:0006308">
    <property type="term" value="P:DNA catabolic process"/>
    <property type="evidence" value="ECO:0007669"/>
    <property type="project" value="UniProtKB-UniRule"/>
</dbReference>
<dbReference type="EC" id="3.1.11.6" evidence="6"/>
<dbReference type="PANTHER" id="PTHR34137:SF1">
    <property type="entry name" value="EXODEOXYRIBONUCLEASE 7 SMALL SUBUNIT"/>
    <property type="match status" value="1"/>
</dbReference>
<dbReference type="Gene3D" id="1.10.287.1040">
    <property type="entry name" value="Exonuclease VII, small subunit"/>
    <property type="match status" value="1"/>
</dbReference>
<evidence type="ECO:0000256" key="7">
    <source>
        <dbReference type="SAM" id="Coils"/>
    </source>
</evidence>
<dbReference type="InterPro" id="IPR037004">
    <property type="entry name" value="Exonuc_VII_ssu_sf"/>
</dbReference>
<dbReference type="Proteomes" id="UP000184603">
    <property type="component" value="Unassembled WGS sequence"/>
</dbReference>
<dbReference type="GO" id="GO:0009318">
    <property type="term" value="C:exodeoxyribonuclease VII complex"/>
    <property type="evidence" value="ECO:0007669"/>
    <property type="project" value="UniProtKB-UniRule"/>
</dbReference>
<evidence type="ECO:0000256" key="3">
    <source>
        <dbReference type="ARBA" id="ARBA00022722"/>
    </source>
</evidence>
<keyword evidence="9" id="KW-1185">Reference proteome</keyword>
<comment type="catalytic activity">
    <reaction evidence="6">
        <text>Exonucleolytic cleavage in either 5'- to 3'- or 3'- to 5'-direction to yield nucleoside 5'-phosphates.</text>
        <dbReference type="EC" id="3.1.11.6"/>
    </reaction>
</comment>
<comment type="function">
    <text evidence="6">Bidirectionally degrades single-stranded DNA into large acid-insoluble oligonucleotides, which are then degraded further into small acid-soluble oligonucleotides.</text>
</comment>
<name>A0A1M7YCW6_9BACT</name>
<comment type="subunit">
    <text evidence="6">Heterooligomer composed of large and small subunits.</text>
</comment>
<proteinExistence type="inferred from homology"/>
<feature type="coiled-coil region" evidence="7">
    <location>
        <begin position="3"/>
        <end position="68"/>
    </location>
</feature>
<evidence type="ECO:0000256" key="4">
    <source>
        <dbReference type="ARBA" id="ARBA00022801"/>
    </source>
</evidence>
<dbReference type="NCBIfam" id="NF002140">
    <property type="entry name" value="PRK00977.1-4"/>
    <property type="match status" value="1"/>
</dbReference>